<dbReference type="AlphaFoldDB" id="A0A318SWL2"/>
<protein>
    <submittedName>
        <fullName evidence="1">Putative phiE125 gp8 family phage protein</fullName>
    </submittedName>
</protein>
<dbReference type="InterPro" id="IPR011738">
    <property type="entry name" value="Phage_CHP"/>
</dbReference>
<evidence type="ECO:0000313" key="2">
    <source>
        <dbReference type="Proteomes" id="UP000248311"/>
    </source>
</evidence>
<sequence length="194" mass="20309">MVIEDGGIAEGALPLAAFRAHLRLGSGFAEEGLQDPVLAGFLRAALAAIEGRTGKVLLEREMALRLTCWSDPARQALPLAPVSAVVSVARVAADGVVLPVEGWRLVPDMQSPALEAGPGGWPALPPGGALRIAVLAGFGPEWTDAPADLRQAVLMLAAHYYEFRHDTGLGSGCMPFGVTALIERFRPVRLGGRG</sequence>
<dbReference type="RefSeq" id="WP_110812744.1">
    <property type="nucleotide sequence ID" value="NZ_QJTE01000001.1"/>
</dbReference>
<dbReference type="OrthoDB" id="8478788at2"/>
<evidence type="ECO:0000313" key="1">
    <source>
        <dbReference type="EMBL" id="PYE85715.1"/>
    </source>
</evidence>
<dbReference type="Gene3D" id="1.10.3230.30">
    <property type="entry name" value="Phage gp6-like head-tail connector protein"/>
    <property type="match status" value="1"/>
</dbReference>
<comment type="caution">
    <text evidence="1">The sequence shown here is derived from an EMBL/GenBank/DDBJ whole genome shotgun (WGS) entry which is preliminary data.</text>
</comment>
<proteinExistence type="predicted"/>
<dbReference type="CDD" id="cd08054">
    <property type="entry name" value="gp6"/>
    <property type="match status" value="1"/>
</dbReference>
<name>A0A318SWL2_9RHOB</name>
<keyword evidence="2" id="KW-1185">Reference proteome</keyword>
<accession>A0A318SWL2</accession>
<dbReference type="NCBIfam" id="TIGR02215">
    <property type="entry name" value="phage_chp_gp8"/>
    <property type="match status" value="1"/>
</dbReference>
<reference evidence="1 2" key="1">
    <citation type="submission" date="2018-06" db="EMBL/GenBank/DDBJ databases">
        <title>Genomic Encyclopedia of Type Strains, Phase III (KMG-III): the genomes of soil and plant-associated and newly described type strains.</title>
        <authorList>
            <person name="Whitman W."/>
        </authorList>
    </citation>
    <scope>NUCLEOTIDE SEQUENCE [LARGE SCALE GENOMIC DNA]</scope>
    <source>
        <strain evidence="1 2">CECT 9025</strain>
    </source>
</reference>
<gene>
    <name evidence="1" type="ORF">DFP88_101385</name>
</gene>
<dbReference type="Proteomes" id="UP000248311">
    <property type="component" value="Unassembled WGS sequence"/>
</dbReference>
<dbReference type="EMBL" id="QJTE01000001">
    <property type="protein sequence ID" value="PYE85715.1"/>
    <property type="molecule type" value="Genomic_DNA"/>
</dbReference>
<organism evidence="1 2">
    <name type="scientific">Pseudoroseicyclus aestuarii</name>
    <dbReference type="NCBI Taxonomy" id="1795041"/>
    <lineage>
        <taxon>Bacteria</taxon>
        <taxon>Pseudomonadati</taxon>
        <taxon>Pseudomonadota</taxon>
        <taxon>Alphaproteobacteria</taxon>
        <taxon>Rhodobacterales</taxon>
        <taxon>Paracoccaceae</taxon>
        <taxon>Pseudoroseicyclus</taxon>
    </lineage>
</organism>